<keyword evidence="2" id="KW-0446">Lipid-binding</keyword>
<accession>A0A1Z5ICZ5</accession>
<comment type="caution">
    <text evidence="3">The sequence shown here is derived from an EMBL/GenBank/DDBJ whole genome shotgun (WGS) entry which is preliminary data.</text>
</comment>
<keyword evidence="4" id="KW-1185">Reference proteome</keyword>
<evidence type="ECO:0000313" key="4">
    <source>
        <dbReference type="Proteomes" id="UP000198374"/>
    </source>
</evidence>
<dbReference type="PROSITE" id="PS51482">
    <property type="entry name" value="DEGV"/>
    <property type="match status" value="1"/>
</dbReference>
<evidence type="ECO:0000256" key="1">
    <source>
        <dbReference type="ARBA" id="ARBA00003238"/>
    </source>
</evidence>
<dbReference type="SUPFAM" id="SSF82549">
    <property type="entry name" value="DAK1/DegV-like"/>
    <property type="match status" value="1"/>
</dbReference>
<proteinExistence type="predicted"/>
<dbReference type="Pfam" id="PF02645">
    <property type="entry name" value="DegV"/>
    <property type="match status" value="1"/>
</dbReference>
<dbReference type="Gene3D" id="3.30.1180.10">
    <property type="match status" value="1"/>
</dbReference>
<dbReference type="NCBIfam" id="TIGR00762">
    <property type="entry name" value="DegV"/>
    <property type="match status" value="1"/>
</dbReference>
<dbReference type="InterPro" id="IPR003797">
    <property type="entry name" value="DegV"/>
</dbReference>
<evidence type="ECO:0000313" key="3">
    <source>
        <dbReference type="EMBL" id="GAW99535.1"/>
    </source>
</evidence>
<dbReference type="Proteomes" id="UP000198374">
    <property type="component" value="Unassembled WGS sequence"/>
</dbReference>
<dbReference type="InterPro" id="IPR050270">
    <property type="entry name" value="DegV_domain_contain"/>
</dbReference>
<evidence type="ECO:0000256" key="2">
    <source>
        <dbReference type="ARBA" id="ARBA00023121"/>
    </source>
</evidence>
<protein>
    <submittedName>
        <fullName evidence="3">DegV family protein</fullName>
    </submittedName>
</protein>
<dbReference type="OrthoDB" id="9775494at2"/>
<sequence>MKIAVVTDSASYLTPKQIAENNVHVVPITVIFGHQTYLDNVEISTSEFYHRLKTDSQMPSTTQVTLGQMQTMYDQLASEDYDAVISIHLSSGITTFYSNLVNYLPNVTNIKVYPFDSRIASAGEADLVMLAAKQVQTGHSPEEIIQALTHLRDTIDAYFVVDDLSHLVRTGRLSNASSLVGSLLRIKPILTFNDQAQIVAIEKERTMRRAYTRIKQKFQAAYEQADYPLRLTVIDANNPELQKEWSADLAQQFPDVKIDHSEIGPVIGVHVGAGTMALLWDYDWEQWPESAANRKKNGK</sequence>
<gene>
    <name evidence="3" type="primary">degV_2</name>
    <name evidence="3" type="ORF">IWT30_01505</name>
</gene>
<dbReference type="GO" id="GO:0008289">
    <property type="term" value="F:lipid binding"/>
    <property type="evidence" value="ECO:0007669"/>
    <property type="project" value="UniProtKB-KW"/>
</dbReference>
<dbReference type="PANTHER" id="PTHR33434">
    <property type="entry name" value="DEGV DOMAIN-CONTAINING PROTEIN DR_1986-RELATED"/>
    <property type="match status" value="1"/>
</dbReference>
<comment type="function">
    <text evidence="1">May bind long-chain fatty acids, such as palmitate, and may play a role in lipid transport or fatty acid metabolism.</text>
</comment>
<dbReference type="RefSeq" id="WP_089109325.1">
    <property type="nucleotide sequence ID" value="NZ_BCMF01000006.1"/>
</dbReference>
<dbReference type="PANTHER" id="PTHR33434:SF2">
    <property type="entry name" value="FATTY ACID-BINDING PROTEIN TM_1468"/>
    <property type="match status" value="1"/>
</dbReference>
<dbReference type="AlphaFoldDB" id="A0A1Z5ICZ5"/>
<reference evidence="3 4" key="1">
    <citation type="submission" date="2015-11" db="EMBL/GenBank/DDBJ databases">
        <title>Draft genome sequences of new species of the genus Lactobacillus isolated from orchardgrass silage.</title>
        <authorList>
            <person name="Tohno M."/>
            <person name="Tanizawa Y."/>
            <person name="Arita M."/>
        </authorList>
    </citation>
    <scope>NUCLEOTIDE SEQUENCE [LARGE SCALE GENOMIC DNA]</scope>
    <source>
        <strain evidence="3 4">IWT30</strain>
    </source>
</reference>
<organism evidence="3 4">
    <name type="scientific">Secundilactobacillus mixtipabuli</name>
    <dbReference type="NCBI Taxonomy" id="1435342"/>
    <lineage>
        <taxon>Bacteria</taxon>
        <taxon>Bacillati</taxon>
        <taxon>Bacillota</taxon>
        <taxon>Bacilli</taxon>
        <taxon>Lactobacillales</taxon>
        <taxon>Lactobacillaceae</taxon>
        <taxon>Secundilactobacillus</taxon>
    </lineage>
</organism>
<dbReference type="Gene3D" id="3.40.50.10170">
    <property type="match status" value="1"/>
</dbReference>
<name>A0A1Z5ICZ5_9LACO</name>
<dbReference type="EMBL" id="BCMF01000006">
    <property type="protein sequence ID" value="GAW99535.1"/>
    <property type="molecule type" value="Genomic_DNA"/>
</dbReference>
<dbReference type="InterPro" id="IPR043168">
    <property type="entry name" value="DegV_C"/>
</dbReference>